<dbReference type="AlphaFoldDB" id="X0X2R4"/>
<sequence length="58" mass="6521">MKIVAVKDVESGGYTAFHAQFPSVVVEAETLEEVKENLSNTFHDIMMGAEIEEHDLKR</sequence>
<dbReference type="EMBL" id="BARS01043236">
    <property type="protein sequence ID" value="GAG37469.1"/>
    <property type="molecule type" value="Genomic_DNA"/>
</dbReference>
<comment type="caution">
    <text evidence="1">The sequence shown here is derived from an EMBL/GenBank/DDBJ whole genome shotgun (WGS) entry which is preliminary data.</text>
</comment>
<accession>X0X2R4</accession>
<dbReference type="SUPFAM" id="SSF143100">
    <property type="entry name" value="TTHA1013/TTHA0281-like"/>
    <property type="match status" value="1"/>
</dbReference>
<evidence type="ECO:0008006" key="2">
    <source>
        <dbReference type="Google" id="ProtNLM"/>
    </source>
</evidence>
<gene>
    <name evidence="1" type="ORF">S01H1_65485</name>
</gene>
<proteinExistence type="predicted"/>
<reference evidence="1" key="1">
    <citation type="journal article" date="2014" name="Front. Microbiol.">
        <title>High frequency of phylogenetically diverse reductive dehalogenase-homologous genes in deep subseafloor sedimentary metagenomes.</title>
        <authorList>
            <person name="Kawai M."/>
            <person name="Futagami T."/>
            <person name="Toyoda A."/>
            <person name="Takaki Y."/>
            <person name="Nishi S."/>
            <person name="Hori S."/>
            <person name="Arai W."/>
            <person name="Tsubouchi T."/>
            <person name="Morono Y."/>
            <person name="Uchiyama I."/>
            <person name="Ito T."/>
            <person name="Fujiyama A."/>
            <person name="Inagaki F."/>
            <person name="Takami H."/>
        </authorList>
    </citation>
    <scope>NUCLEOTIDE SEQUENCE</scope>
    <source>
        <strain evidence="1">Expedition CK06-06</strain>
    </source>
</reference>
<name>X0X2R4_9ZZZZ</name>
<organism evidence="1">
    <name type="scientific">marine sediment metagenome</name>
    <dbReference type="NCBI Taxonomy" id="412755"/>
    <lineage>
        <taxon>unclassified sequences</taxon>
        <taxon>metagenomes</taxon>
        <taxon>ecological metagenomes</taxon>
    </lineage>
</organism>
<evidence type="ECO:0000313" key="1">
    <source>
        <dbReference type="EMBL" id="GAG37469.1"/>
    </source>
</evidence>
<dbReference type="InterPro" id="IPR035069">
    <property type="entry name" value="TTHA1013/TTHA0281-like"/>
</dbReference>
<protein>
    <recommendedName>
        <fullName evidence="2">HicB-like antitoxin of toxin-antitoxin system domain-containing protein</fullName>
    </recommendedName>
</protein>